<keyword evidence="3" id="KW-1185">Reference proteome</keyword>
<dbReference type="GO" id="GO:0005975">
    <property type="term" value="P:carbohydrate metabolic process"/>
    <property type="evidence" value="ECO:0007669"/>
    <property type="project" value="InterPro"/>
</dbReference>
<protein>
    <submittedName>
        <fullName evidence="2">Galactose mutarotase</fullName>
    </submittedName>
</protein>
<dbReference type="Gene3D" id="2.70.98.10">
    <property type="match status" value="1"/>
</dbReference>
<dbReference type="GO" id="GO:0003824">
    <property type="term" value="F:catalytic activity"/>
    <property type="evidence" value="ECO:0007669"/>
    <property type="project" value="InterPro"/>
</dbReference>
<evidence type="ECO:0000313" key="2">
    <source>
        <dbReference type="EMBL" id="SHH79319.1"/>
    </source>
</evidence>
<dbReference type="Proteomes" id="UP000184526">
    <property type="component" value="Unassembled WGS sequence"/>
</dbReference>
<name>A0A1M5VVJ5_9CLOT</name>
<dbReference type="InterPro" id="IPR011013">
    <property type="entry name" value="Gal_mutarotase_sf_dom"/>
</dbReference>
<dbReference type="GO" id="GO:0030246">
    <property type="term" value="F:carbohydrate binding"/>
    <property type="evidence" value="ECO:0007669"/>
    <property type="project" value="InterPro"/>
</dbReference>
<dbReference type="OrthoDB" id="113447at2"/>
<dbReference type="EMBL" id="FQXP01000005">
    <property type="protein sequence ID" value="SHH79319.1"/>
    <property type="molecule type" value="Genomic_DNA"/>
</dbReference>
<evidence type="ECO:0000313" key="3">
    <source>
        <dbReference type="Proteomes" id="UP000184526"/>
    </source>
</evidence>
<gene>
    <name evidence="2" type="ORF">SAMN02745196_01392</name>
</gene>
<dbReference type="SUPFAM" id="SSF74650">
    <property type="entry name" value="Galactose mutarotase-like"/>
    <property type="match status" value="1"/>
</dbReference>
<dbReference type="InterPro" id="IPR033396">
    <property type="entry name" value="DUF5107"/>
</dbReference>
<dbReference type="RefSeq" id="WP_072831310.1">
    <property type="nucleotide sequence ID" value="NZ_FQXP01000005.1"/>
</dbReference>
<reference evidence="2 3" key="1">
    <citation type="submission" date="2016-11" db="EMBL/GenBank/DDBJ databases">
        <authorList>
            <person name="Jaros S."/>
            <person name="Januszkiewicz K."/>
            <person name="Wedrychowicz H."/>
        </authorList>
    </citation>
    <scope>NUCLEOTIDE SEQUENCE [LARGE SCALE GENOMIC DNA]</scope>
    <source>
        <strain evidence="2 3">DSM 3089</strain>
    </source>
</reference>
<accession>A0A1M5VVJ5</accession>
<dbReference type="AlphaFoldDB" id="A0A1M5VVJ5"/>
<feature type="domain" description="DUF5107" evidence="1">
    <location>
        <begin position="13"/>
        <end position="82"/>
    </location>
</feature>
<dbReference type="Pfam" id="PF17128">
    <property type="entry name" value="DUF5107"/>
    <property type="match status" value="1"/>
</dbReference>
<proteinExistence type="predicted"/>
<dbReference type="STRING" id="1121306.SAMN02745196_01392"/>
<organism evidence="2 3">
    <name type="scientific">Clostridium collagenovorans DSM 3089</name>
    <dbReference type="NCBI Taxonomy" id="1121306"/>
    <lineage>
        <taxon>Bacteria</taxon>
        <taxon>Bacillati</taxon>
        <taxon>Bacillota</taxon>
        <taxon>Clostridia</taxon>
        <taxon>Eubacteriales</taxon>
        <taxon>Clostridiaceae</taxon>
        <taxon>Clostridium</taxon>
    </lineage>
</organism>
<evidence type="ECO:0000259" key="1">
    <source>
        <dbReference type="Pfam" id="PF17128"/>
    </source>
</evidence>
<dbReference type="InterPro" id="IPR014718">
    <property type="entry name" value="GH-type_carb-bd"/>
</dbReference>
<sequence length="310" mass="36323">MRIYREYFKGQNAIVLENDFLRVVILPKVGGKIASIYEKNKDFELLFQNKETTYKVPKLYDSFEKFDAAGFDDAFPTIDQCEVKYEDKTIVYPDHGEIWTASFEESIEDNRVILTYLSEILPYKYVKAIELKEHEIEVSYHIENLGHEQFPYIWAAHYLVNCHKDMQLIMPSNVEQVVNVQNSTKLGEVESIHNYPITKTLSGEEYDLSKVLEENAKHTEKFYTKLKVNEGLCGIYYPHKDVTYKLKYNKEVLPYIGFWVTEGGFRGDYNCALEPCNGYYDSILIAKKHKKLEYLQSKSKVEFAIKIELK</sequence>